<evidence type="ECO:0000256" key="11">
    <source>
        <dbReference type="ARBA" id="ARBA00068862"/>
    </source>
</evidence>
<feature type="region of interest" description="Disordered" evidence="13">
    <location>
        <begin position="714"/>
        <end position="742"/>
    </location>
</feature>
<dbReference type="InterPro" id="IPR044640">
    <property type="entry name" value="RU2A"/>
</dbReference>
<comment type="caution">
    <text evidence="14">The sequence shown here is derived from an EMBL/GenBank/DDBJ whole genome shotgun (WGS) entry which is preliminary data.</text>
</comment>
<evidence type="ECO:0000256" key="13">
    <source>
        <dbReference type="SAM" id="MobiDB-lite"/>
    </source>
</evidence>
<comment type="similarity">
    <text evidence="9">Belongs to the U2 small nuclear ribonucleoprotein A family.</text>
</comment>
<feature type="non-terminal residue" evidence="14">
    <location>
        <position position="761"/>
    </location>
</feature>
<evidence type="ECO:0000256" key="8">
    <source>
        <dbReference type="ARBA" id="ARBA00023242"/>
    </source>
</evidence>
<dbReference type="SMART" id="SM00365">
    <property type="entry name" value="LRR_SD22"/>
    <property type="match status" value="5"/>
</dbReference>
<feature type="region of interest" description="Disordered" evidence="13">
    <location>
        <begin position="310"/>
        <end position="335"/>
    </location>
</feature>
<dbReference type="InterPro" id="IPR001611">
    <property type="entry name" value="Leu-rich_rpt"/>
</dbReference>
<dbReference type="PROSITE" id="PS50096">
    <property type="entry name" value="IQ"/>
    <property type="match status" value="1"/>
</dbReference>
<evidence type="ECO:0000256" key="9">
    <source>
        <dbReference type="ARBA" id="ARBA00024196"/>
    </source>
</evidence>
<evidence type="ECO:0000256" key="4">
    <source>
        <dbReference type="ARBA" id="ARBA00022614"/>
    </source>
</evidence>
<evidence type="ECO:0000256" key="7">
    <source>
        <dbReference type="ARBA" id="ARBA00023212"/>
    </source>
</evidence>
<dbReference type="Gene3D" id="3.80.10.10">
    <property type="entry name" value="Ribonuclease Inhibitor"/>
    <property type="match status" value="2"/>
</dbReference>
<evidence type="ECO:0000313" key="15">
    <source>
        <dbReference type="Proteomes" id="UP001233999"/>
    </source>
</evidence>
<name>A0AAD8EQM6_DIPPU</name>
<evidence type="ECO:0000256" key="12">
    <source>
        <dbReference type="ARBA" id="ARBA00076677"/>
    </source>
</evidence>
<feature type="non-terminal residue" evidence="14">
    <location>
        <position position="1"/>
    </location>
</feature>
<organism evidence="14 15">
    <name type="scientific">Diploptera punctata</name>
    <name type="common">Pacific beetle cockroach</name>
    <dbReference type="NCBI Taxonomy" id="6984"/>
    <lineage>
        <taxon>Eukaryota</taxon>
        <taxon>Metazoa</taxon>
        <taxon>Ecdysozoa</taxon>
        <taxon>Arthropoda</taxon>
        <taxon>Hexapoda</taxon>
        <taxon>Insecta</taxon>
        <taxon>Pterygota</taxon>
        <taxon>Neoptera</taxon>
        <taxon>Polyneoptera</taxon>
        <taxon>Dictyoptera</taxon>
        <taxon>Blattodea</taxon>
        <taxon>Blaberoidea</taxon>
        <taxon>Blaberidae</taxon>
        <taxon>Diplopterinae</taxon>
        <taxon>Diploptera</taxon>
    </lineage>
</organism>
<feature type="region of interest" description="Disordered" evidence="13">
    <location>
        <begin position="610"/>
        <end position="629"/>
    </location>
</feature>
<feature type="compositionally biased region" description="Polar residues" evidence="13">
    <location>
        <begin position="718"/>
        <end position="733"/>
    </location>
</feature>
<keyword evidence="15" id="KW-1185">Reference proteome</keyword>
<evidence type="ECO:0000256" key="5">
    <source>
        <dbReference type="ARBA" id="ARBA00022737"/>
    </source>
</evidence>
<reference evidence="14" key="1">
    <citation type="journal article" date="2023" name="IScience">
        <title>Live-bearing cockroach genome reveals convergent evolutionary mechanisms linked to viviparity in insects and beyond.</title>
        <authorList>
            <person name="Fouks B."/>
            <person name="Harrison M.C."/>
            <person name="Mikhailova A.A."/>
            <person name="Marchal E."/>
            <person name="English S."/>
            <person name="Carruthers M."/>
            <person name="Jennings E.C."/>
            <person name="Chiamaka E.L."/>
            <person name="Frigard R.A."/>
            <person name="Pippel M."/>
            <person name="Attardo G.M."/>
            <person name="Benoit J.B."/>
            <person name="Bornberg-Bauer E."/>
            <person name="Tobe S.S."/>
        </authorList>
    </citation>
    <scope>NUCLEOTIDE SEQUENCE</scope>
    <source>
        <strain evidence="14">Stay&amp;Tobe</strain>
    </source>
</reference>
<dbReference type="Pfam" id="PF14580">
    <property type="entry name" value="LRR_9"/>
    <property type="match status" value="1"/>
</dbReference>
<dbReference type="InterPro" id="IPR032675">
    <property type="entry name" value="LRR_dom_sf"/>
</dbReference>
<evidence type="ECO:0000313" key="14">
    <source>
        <dbReference type="EMBL" id="KAJ9599560.1"/>
    </source>
</evidence>
<dbReference type="GO" id="GO:0030620">
    <property type="term" value="F:U2 snRNA binding"/>
    <property type="evidence" value="ECO:0007669"/>
    <property type="project" value="InterPro"/>
</dbReference>
<dbReference type="AlphaFoldDB" id="A0AAD8EQM6"/>
<comment type="function">
    <text evidence="10">Acts as a key negative regulator of ciliogenesis in collaboration with CCP110 by capping the mother centriole thereby preventing cilia formation. Required for recruitment of CCP110 to the centrosome.</text>
</comment>
<dbReference type="InterPro" id="IPR000048">
    <property type="entry name" value="IQ_motif_EF-hand-BS"/>
</dbReference>
<sequence>LHDTLDLSGQGLKKIPKAQPHDAQVVTTLILDNNDLQRWDNIDSYPILKKLSATHNQLLRMYGITRLHGITTLNLSHNGILTIEGLKDLVHLKWFCLAANNIKTIEHLNTNINLEHLDLSENSIVHVSDLSHLKNLKQLLLHGNRISQLRQCERHLPPSLVMLTLASNNITDLNEISHLVQLTNLREVTIMNNPCVNMTANITRGFDYRPFLINWCMSLKVIDGFVVDAIESLKAEWLYSQGRGRQFRVGEHQALVQYLATVCPLSGDSLQSEDDRKLRLILSKAQQHQQQLRDQLTTEGGPLRSKVAVLNRSQSSPAPSPATRRCSSNNRTASPRWFFSSRDQCKAPSPDRMVNSCNANDMMSSLITTDGNLMTRSLDPALLFTSATQDNCTAENETGNSTSCPLQAATKLVPVPESLMSPDYRPAVTTGITSRGMRPKSSMVTPGQRRPIPRGSPKLPRSVHSSPLMSRQRGGQAKQCTKMGQLETAQVNSSEDEDSEMSASKLETIRHRAQERWQRKEATTNNSNSSAEHAAVCIQRMWRGYHTRNLNRRVLAAYHDISASRTQEYIQKLSSDMEATRAALESERKLQLLQMQAINALWKKVVSLQPSQGEPSTSSSNSEATVNNYHPDANTVRELTQTCTRLHSQVEQLQDSMQSVMQCMSMFCQRGLHAEDAEVDVNGLTITTGSTQTDIIAVHTPQLESVPFPYQRSFPSARPSSLPISQSRPTCSRSAEPDAPQELKQFATSLVDGVLRTVAEH</sequence>
<evidence type="ECO:0000256" key="2">
    <source>
        <dbReference type="ARBA" id="ARBA00004300"/>
    </source>
</evidence>
<comment type="subcellular location">
    <subcellularLocation>
        <location evidence="2">Cytoplasm</location>
        <location evidence="2">Cytoskeleton</location>
        <location evidence="2">Microtubule organizing center</location>
        <location evidence="2">Centrosome</location>
    </subcellularLocation>
    <subcellularLocation>
        <location evidence="1">Nucleus</location>
    </subcellularLocation>
</comment>
<feature type="compositionally biased region" description="Polar residues" evidence="13">
    <location>
        <begin position="610"/>
        <end position="628"/>
    </location>
</feature>
<proteinExistence type="inferred from homology"/>
<dbReference type="PANTHER" id="PTHR10552">
    <property type="entry name" value="U2 SMALL NUCLEAR RIBONUCLEOPROTEIN A"/>
    <property type="match status" value="1"/>
</dbReference>
<keyword evidence="5" id="KW-0677">Repeat</keyword>
<keyword evidence="8" id="KW-0539">Nucleus</keyword>
<dbReference type="GO" id="GO:0005686">
    <property type="term" value="C:U2 snRNP"/>
    <property type="evidence" value="ECO:0007669"/>
    <property type="project" value="TreeGrafter"/>
</dbReference>
<dbReference type="PROSITE" id="PS51450">
    <property type="entry name" value="LRR"/>
    <property type="match status" value="3"/>
</dbReference>
<accession>A0AAD8EQM6</accession>
<dbReference type="SUPFAM" id="SSF52058">
    <property type="entry name" value="L domain-like"/>
    <property type="match status" value="1"/>
</dbReference>
<reference evidence="14" key="2">
    <citation type="submission" date="2023-05" db="EMBL/GenBank/DDBJ databases">
        <authorList>
            <person name="Fouks B."/>
        </authorList>
    </citation>
    <scope>NUCLEOTIDE SEQUENCE</scope>
    <source>
        <strain evidence="14">Stay&amp;Tobe</strain>
        <tissue evidence="14">Testes</tissue>
    </source>
</reference>
<dbReference type="Pfam" id="PF00612">
    <property type="entry name" value="IQ"/>
    <property type="match status" value="1"/>
</dbReference>
<feature type="region of interest" description="Disordered" evidence="13">
    <location>
        <begin position="421"/>
        <end position="505"/>
    </location>
</feature>
<keyword evidence="6" id="KW-0970">Cilium biogenesis/degradation</keyword>
<keyword evidence="7" id="KW-0206">Cytoskeleton</keyword>
<evidence type="ECO:0000256" key="3">
    <source>
        <dbReference type="ARBA" id="ARBA00022490"/>
    </source>
</evidence>
<protein>
    <recommendedName>
        <fullName evidence="11">Centrosomal protein of 97 kDa</fullName>
    </recommendedName>
    <alternativeName>
        <fullName evidence="12">Leucine-rich repeat and IQ domain-containing protein 2</fullName>
    </alternativeName>
</protein>
<keyword evidence="4" id="KW-0433">Leucine-rich repeat</keyword>
<dbReference type="GO" id="GO:0030030">
    <property type="term" value="P:cell projection organization"/>
    <property type="evidence" value="ECO:0007669"/>
    <property type="project" value="UniProtKB-KW"/>
</dbReference>
<dbReference type="EMBL" id="JASPKZ010000800">
    <property type="protein sequence ID" value="KAJ9599560.1"/>
    <property type="molecule type" value="Genomic_DNA"/>
</dbReference>
<dbReference type="Proteomes" id="UP001233999">
    <property type="component" value="Unassembled WGS sequence"/>
</dbReference>
<gene>
    <name evidence="14" type="ORF">L9F63_009958</name>
</gene>
<dbReference type="GO" id="GO:0005813">
    <property type="term" value="C:centrosome"/>
    <property type="evidence" value="ECO:0007669"/>
    <property type="project" value="UniProtKB-SubCell"/>
</dbReference>
<dbReference type="FunFam" id="3.80.10.10:FF:000165">
    <property type="entry name" value="Centrosomal protein of 97 kDa"/>
    <property type="match status" value="1"/>
</dbReference>
<evidence type="ECO:0000256" key="6">
    <source>
        <dbReference type="ARBA" id="ARBA00022794"/>
    </source>
</evidence>
<keyword evidence="3" id="KW-0963">Cytoplasm</keyword>
<evidence type="ECO:0000256" key="1">
    <source>
        <dbReference type="ARBA" id="ARBA00004123"/>
    </source>
</evidence>
<evidence type="ECO:0000256" key="10">
    <source>
        <dbReference type="ARBA" id="ARBA00058656"/>
    </source>
</evidence>
<dbReference type="PANTHER" id="PTHR10552:SF6">
    <property type="entry name" value="U2 SMALL NUCLEAR RIBONUCLEOPROTEIN A"/>
    <property type="match status" value="1"/>
</dbReference>
<dbReference type="GO" id="GO:0000398">
    <property type="term" value="P:mRNA splicing, via spliceosome"/>
    <property type="evidence" value="ECO:0007669"/>
    <property type="project" value="InterPro"/>
</dbReference>